<dbReference type="GO" id="GO:0004458">
    <property type="term" value="F:D-lactate dehydrogenase (cytochrome) activity"/>
    <property type="evidence" value="ECO:0007669"/>
    <property type="project" value="UniProtKB-EC"/>
</dbReference>
<evidence type="ECO:0000256" key="2">
    <source>
        <dbReference type="ARBA" id="ARBA00008000"/>
    </source>
</evidence>
<dbReference type="InterPro" id="IPR016169">
    <property type="entry name" value="FAD-bd_PCMH_sub2"/>
</dbReference>
<keyword evidence="6" id="KW-0560">Oxidoreductase</keyword>
<dbReference type="EC" id="1.1.2.4" evidence="7"/>
<dbReference type="Proteomes" id="UP000222824">
    <property type="component" value="Unassembled WGS sequence"/>
</dbReference>
<sequence length="1030" mass="110969">MASEPTRGGNVPDLDTSAAALGHDRPDVPAYRSLAADLRERVAGDVQFDEYAQVLYATDGSIYQARPAGVVIPRSVADVQATMEVAAEHEVPVIPRGAGSSLGGQTVGPGCVVLDFSTYMDEIVDVRPDDRRAVVQPGVVQDHLDDRLAEDGLKFAPDPASSARATVVGGIGNNSTGAHSVRYGITDAYTEELKVVLADGSLIHTREVVLDSPEYEEIVAQNDREAALYETTRALVEENQAAIDEKYPNLKRSVSGYNLHKVIYENDDGEEVINLSKLFVGAEGTLGTIVEAEVSLVTRPEETALALYTFDSLVDAMKAVPEALEFPVSAVELMDDEVFSLAAGSQEFAQYAEPIPDRATAALMLEWDSELVDDFEAAIADTNAHFVDDGDAFDVLEAYSPEAQADLWNLRKAAIPLLMSMQGDPKPYPFIEDATVPPEELAEYVGQFEEVLTDHDTSAAYFAHAGSGTLHIRPILSLKEEEGVEKMHSISEDVTDLVLEHHGAFSGEHGDGLARTEFNPKMYGEALWRAFQELKSTFDPEWRMNPGKVVYVDDDTATERGYPDTAADTDMRENLRYGPQYQSIEPQTELDFSDEGGFSHLVELCNGCGTCRETESGVMCPTYRASEEEIQATRGRANMLRAAISGELDDDEIHSDRFQEEVLGLCVGCKGCQSDCPTGVDLAKLKAEVKHEHHEKEGSGLRERIFRDIDRFSALGSALAPVSNAATKIPGARAVMEAVAGIAADRELPTFRSESFEEWFASRGGSTVDPADATDTVVLFPDTYTNYSYPAAGKAAVEVLEAAGVRVEVPDDLAPSGRAAFSTGFLDDARERAEANVAALAPRVRAGQSVVFVEPSDAVMFQDEYLDLLDGEAVEAVSAAAYGVLEYLDAGRVDERVAFDAPAESLTYHGHCNQKATNKDHHAVGVLRRAGYDVDPLDSSCCGMAGSFGYEAEHYDISKAIGRILFDQVEESGGETVTAPGASCRSQLGDRDRAESPPHPIEKVAEAVTGPASDADIAAGEPASPAAADD</sequence>
<dbReference type="Pfam" id="PF02913">
    <property type="entry name" value="FAD-oxidase_C"/>
    <property type="match status" value="1"/>
</dbReference>
<feature type="domain" description="FAD-binding PCMH-type" evidence="9">
    <location>
        <begin position="63"/>
        <end position="299"/>
    </location>
</feature>
<comment type="similarity">
    <text evidence="2">Belongs to the FAD-binding oxidoreductase/transferase type 4 family.</text>
</comment>
<proteinExistence type="inferred from homology"/>
<dbReference type="InterPro" id="IPR017896">
    <property type="entry name" value="4Fe4S_Fe-S-bd"/>
</dbReference>
<dbReference type="Gene3D" id="3.30.70.2190">
    <property type="match status" value="1"/>
</dbReference>
<protein>
    <recommendedName>
        <fullName evidence="7">D-lactate dehydrogenase (cytochrome)</fullName>
        <ecNumber evidence="7">1.1.2.4</ecNumber>
    </recommendedName>
</protein>
<dbReference type="SUPFAM" id="SSF46548">
    <property type="entry name" value="alpha-helical ferredoxin"/>
    <property type="match status" value="1"/>
</dbReference>
<evidence type="ECO:0000256" key="1">
    <source>
        <dbReference type="ARBA" id="ARBA00001974"/>
    </source>
</evidence>
<dbReference type="Pfam" id="PF01565">
    <property type="entry name" value="FAD_binding_4"/>
    <property type="match status" value="1"/>
</dbReference>
<feature type="region of interest" description="Disordered" evidence="8">
    <location>
        <begin position="1"/>
        <end position="24"/>
    </location>
</feature>
<comment type="caution">
    <text evidence="10">The sequence shown here is derived from an EMBL/GenBank/DDBJ whole genome shotgun (WGS) entry which is preliminary data.</text>
</comment>
<dbReference type="InterPro" id="IPR016166">
    <property type="entry name" value="FAD-bd_PCMH"/>
</dbReference>
<feature type="compositionally biased region" description="Basic and acidic residues" evidence="8">
    <location>
        <begin position="988"/>
        <end position="1005"/>
    </location>
</feature>
<dbReference type="InterPro" id="IPR017900">
    <property type="entry name" value="4Fe4S_Fe_S_CS"/>
</dbReference>
<keyword evidence="3" id="KW-0285">Flavoprotein</keyword>
<dbReference type="SUPFAM" id="SSF55103">
    <property type="entry name" value="FAD-linked oxidases, C-terminal domain"/>
    <property type="match status" value="1"/>
</dbReference>
<gene>
    <name evidence="10" type="ORF">DJ69_03130</name>
</gene>
<keyword evidence="4" id="KW-0274">FAD</keyword>
<dbReference type="InterPro" id="IPR009051">
    <property type="entry name" value="Helical_ferredxn"/>
</dbReference>
<dbReference type="AlphaFoldDB" id="A0A2G1WM99"/>
<dbReference type="PROSITE" id="PS00198">
    <property type="entry name" value="4FE4S_FER_1"/>
    <property type="match status" value="1"/>
</dbReference>
<comment type="cofactor">
    <cofactor evidence="1">
        <name>FAD</name>
        <dbReference type="ChEBI" id="CHEBI:57692"/>
    </cofactor>
</comment>
<evidence type="ECO:0000256" key="8">
    <source>
        <dbReference type="SAM" id="MobiDB-lite"/>
    </source>
</evidence>
<keyword evidence="11" id="KW-1185">Reference proteome</keyword>
<accession>A0A2G1WM99</accession>
<organism evidence="10 11">
    <name type="scientific">Halorubrum persicum</name>
    <dbReference type="NCBI Taxonomy" id="1383844"/>
    <lineage>
        <taxon>Archaea</taxon>
        <taxon>Methanobacteriati</taxon>
        <taxon>Methanobacteriota</taxon>
        <taxon>Stenosarchaea group</taxon>
        <taxon>Halobacteria</taxon>
        <taxon>Halobacteriales</taxon>
        <taxon>Haloferacaceae</taxon>
        <taxon>Halorubrum</taxon>
    </lineage>
</organism>
<dbReference type="Pfam" id="PF02754">
    <property type="entry name" value="CCG"/>
    <property type="match status" value="1"/>
</dbReference>
<dbReference type="EMBL" id="NHOA01000020">
    <property type="protein sequence ID" value="PHQ39979.1"/>
    <property type="molecule type" value="Genomic_DNA"/>
</dbReference>
<dbReference type="Gene3D" id="3.30.465.10">
    <property type="match status" value="1"/>
</dbReference>
<dbReference type="GO" id="GO:0051536">
    <property type="term" value="F:iron-sulfur cluster binding"/>
    <property type="evidence" value="ECO:0007669"/>
    <property type="project" value="InterPro"/>
</dbReference>
<dbReference type="SUPFAM" id="SSF56176">
    <property type="entry name" value="FAD-binding/transporter-associated domain-like"/>
    <property type="match status" value="1"/>
</dbReference>
<dbReference type="Gene3D" id="1.10.45.10">
    <property type="entry name" value="Vanillyl-alcohol Oxidase, Chain A, domain 4"/>
    <property type="match status" value="1"/>
</dbReference>
<dbReference type="PANTHER" id="PTHR11748">
    <property type="entry name" value="D-LACTATE DEHYDROGENASE"/>
    <property type="match status" value="1"/>
</dbReference>
<reference evidence="10 11" key="1">
    <citation type="journal article" date="2014" name="Front. Microbiol.">
        <title>Population and genomic analysis of the genus Halorubrum.</title>
        <authorList>
            <person name="Fullmer M.S."/>
            <person name="Soucy S.M."/>
            <person name="Swithers K.S."/>
            <person name="Makkay A.M."/>
            <person name="Wheeler R."/>
            <person name="Ventosa A."/>
            <person name="Gogarten J.P."/>
            <person name="Papke R.T."/>
        </authorList>
    </citation>
    <scope>NUCLEOTIDE SEQUENCE [LARGE SCALE GENOMIC DNA]</scope>
    <source>
        <strain evidence="10 11">C49</strain>
    </source>
</reference>
<evidence type="ECO:0000313" key="11">
    <source>
        <dbReference type="Proteomes" id="UP000222824"/>
    </source>
</evidence>
<evidence type="ECO:0000256" key="4">
    <source>
        <dbReference type="ARBA" id="ARBA00022827"/>
    </source>
</evidence>
<dbReference type="Gene3D" id="3.30.70.2740">
    <property type="match status" value="1"/>
</dbReference>
<evidence type="ECO:0000259" key="9">
    <source>
        <dbReference type="PROSITE" id="PS51387"/>
    </source>
</evidence>
<evidence type="ECO:0000256" key="5">
    <source>
        <dbReference type="ARBA" id="ARBA00022946"/>
    </source>
</evidence>
<keyword evidence="5" id="KW-0809">Transit peptide</keyword>
<dbReference type="Pfam" id="PF13183">
    <property type="entry name" value="Fer4_8"/>
    <property type="match status" value="1"/>
</dbReference>
<dbReference type="InterPro" id="IPR016171">
    <property type="entry name" value="Vanillyl_alc_oxidase_C-sub2"/>
</dbReference>
<evidence type="ECO:0000256" key="6">
    <source>
        <dbReference type="ARBA" id="ARBA00023002"/>
    </source>
</evidence>
<dbReference type="InterPro" id="IPR004113">
    <property type="entry name" value="FAD-bd_oxidored_4_C"/>
</dbReference>
<feature type="region of interest" description="Disordered" evidence="8">
    <location>
        <begin position="972"/>
        <end position="1030"/>
    </location>
</feature>
<dbReference type="Gene3D" id="1.10.1060.10">
    <property type="entry name" value="Alpha-helical ferredoxin"/>
    <property type="match status" value="1"/>
</dbReference>
<feature type="compositionally biased region" description="Low complexity" evidence="8">
    <location>
        <begin position="1015"/>
        <end position="1030"/>
    </location>
</feature>
<dbReference type="InterPro" id="IPR004017">
    <property type="entry name" value="Cys_rich_dom"/>
</dbReference>
<dbReference type="RefSeq" id="WP_099254263.1">
    <property type="nucleotide sequence ID" value="NZ_NHOA01000020.1"/>
</dbReference>
<dbReference type="PROSITE" id="PS51387">
    <property type="entry name" value="FAD_PCMH"/>
    <property type="match status" value="1"/>
</dbReference>
<dbReference type="InterPro" id="IPR006094">
    <property type="entry name" value="Oxid_FAD_bind_N"/>
</dbReference>
<dbReference type="InterPro" id="IPR016164">
    <property type="entry name" value="FAD-linked_Oxase-like_C"/>
</dbReference>
<evidence type="ECO:0000256" key="3">
    <source>
        <dbReference type="ARBA" id="ARBA00022630"/>
    </source>
</evidence>
<evidence type="ECO:0000256" key="7">
    <source>
        <dbReference type="ARBA" id="ARBA00038897"/>
    </source>
</evidence>
<evidence type="ECO:0000313" key="10">
    <source>
        <dbReference type="EMBL" id="PHQ39979.1"/>
    </source>
</evidence>
<dbReference type="GO" id="GO:0008720">
    <property type="term" value="F:D-lactate dehydrogenase (NAD+) activity"/>
    <property type="evidence" value="ECO:0007669"/>
    <property type="project" value="TreeGrafter"/>
</dbReference>
<name>A0A2G1WM99_9EURY</name>
<dbReference type="OrthoDB" id="2837at2157"/>
<dbReference type="InterPro" id="IPR036318">
    <property type="entry name" value="FAD-bd_PCMH-like_sf"/>
</dbReference>
<dbReference type="PANTHER" id="PTHR11748:SF111">
    <property type="entry name" value="D-LACTATE DEHYDROGENASE, MITOCHONDRIAL-RELATED"/>
    <property type="match status" value="1"/>
</dbReference>
<dbReference type="GO" id="GO:1903457">
    <property type="term" value="P:lactate catabolic process"/>
    <property type="evidence" value="ECO:0007669"/>
    <property type="project" value="TreeGrafter"/>
</dbReference>
<dbReference type="GO" id="GO:0071949">
    <property type="term" value="F:FAD binding"/>
    <property type="evidence" value="ECO:0007669"/>
    <property type="project" value="InterPro"/>
</dbReference>